<comment type="caution">
    <text evidence="2">The sequence shown here is derived from an EMBL/GenBank/DDBJ whole genome shotgun (WGS) entry which is preliminary data.</text>
</comment>
<protein>
    <submittedName>
        <fullName evidence="2">Uncharacterized protein</fullName>
    </submittedName>
</protein>
<organism evidence="2 3">
    <name type="scientific">Polyplax serrata</name>
    <name type="common">Common mouse louse</name>
    <dbReference type="NCBI Taxonomy" id="468196"/>
    <lineage>
        <taxon>Eukaryota</taxon>
        <taxon>Metazoa</taxon>
        <taxon>Ecdysozoa</taxon>
        <taxon>Arthropoda</taxon>
        <taxon>Hexapoda</taxon>
        <taxon>Insecta</taxon>
        <taxon>Pterygota</taxon>
        <taxon>Neoptera</taxon>
        <taxon>Paraneoptera</taxon>
        <taxon>Psocodea</taxon>
        <taxon>Troctomorpha</taxon>
        <taxon>Phthiraptera</taxon>
        <taxon>Anoplura</taxon>
        <taxon>Polyplacidae</taxon>
        <taxon>Polyplax</taxon>
    </lineage>
</organism>
<dbReference type="EMBL" id="JAWJWF010000051">
    <property type="protein sequence ID" value="KAK6617497.1"/>
    <property type="molecule type" value="Genomic_DNA"/>
</dbReference>
<keyword evidence="3" id="KW-1185">Reference proteome</keyword>
<feature type="transmembrane region" description="Helical" evidence="1">
    <location>
        <begin position="31"/>
        <end position="49"/>
    </location>
</feature>
<evidence type="ECO:0000313" key="2">
    <source>
        <dbReference type="EMBL" id="KAK6617497.1"/>
    </source>
</evidence>
<name>A0ABR1AFK8_POLSC</name>
<keyword evidence="1" id="KW-0812">Transmembrane</keyword>
<accession>A0ABR1AFK8</accession>
<keyword evidence="1" id="KW-0472">Membrane</keyword>
<evidence type="ECO:0000313" key="3">
    <source>
        <dbReference type="Proteomes" id="UP001359485"/>
    </source>
</evidence>
<reference evidence="2 3" key="1">
    <citation type="submission" date="2023-09" db="EMBL/GenBank/DDBJ databases">
        <title>Genomes of two closely related lineages of the louse Polyplax serrata with different host specificities.</title>
        <authorList>
            <person name="Martinu J."/>
            <person name="Tarabai H."/>
            <person name="Stefka J."/>
            <person name="Hypsa V."/>
        </authorList>
    </citation>
    <scope>NUCLEOTIDE SEQUENCE [LARGE SCALE GENOMIC DNA]</scope>
    <source>
        <strain evidence="2">98ZLc_SE</strain>
    </source>
</reference>
<dbReference type="Proteomes" id="UP001359485">
    <property type="component" value="Unassembled WGS sequence"/>
</dbReference>
<proteinExistence type="predicted"/>
<sequence length="102" mass="11726">MYGCASCIFRYSKHTRKIMDKVEFATTSGGSGMNATCVIIVMVMMYHVYEFFDRISLEDVKTKMMNLMEGLVNLSIFSYKPHLDDEVLSVLMQLNETTFTII</sequence>
<keyword evidence="1" id="KW-1133">Transmembrane helix</keyword>
<evidence type="ECO:0000256" key="1">
    <source>
        <dbReference type="SAM" id="Phobius"/>
    </source>
</evidence>
<gene>
    <name evidence="2" type="ORF">RUM44_005085</name>
</gene>